<feature type="domain" description="OmpR/PhoB-type" evidence="11">
    <location>
        <begin position="143"/>
        <end position="237"/>
    </location>
</feature>
<evidence type="ECO:0000256" key="3">
    <source>
        <dbReference type="ARBA" id="ARBA00023012"/>
    </source>
</evidence>
<evidence type="ECO:0000259" key="10">
    <source>
        <dbReference type="PROSITE" id="PS50110"/>
    </source>
</evidence>
<dbReference type="FunFam" id="1.10.10.10:FF:000018">
    <property type="entry name" value="DNA-binding response regulator ResD"/>
    <property type="match status" value="1"/>
</dbReference>
<dbReference type="SUPFAM" id="SSF52172">
    <property type="entry name" value="CheY-like"/>
    <property type="match status" value="1"/>
</dbReference>
<dbReference type="Gene3D" id="1.10.10.10">
    <property type="entry name" value="Winged helix-like DNA-binding domain superfamily/Winged helix DNA-binding domain"/>
    <property type="match status" value="1"/>
</dbReference>
<keyword evidence="6" id="KW-0804">Transcription</keyword>
<dbReference type="PANTHER" id="PTHR48111:SF40">
    <property type="entry name" value="PHOSPHATE REGULON TRANSCRIPTIONAL REGULATORY PROTEIN PHOB"/>
    <property type="match status" value="1"/>
</dbReference>
<evidence type="ECO:0000256" key="7">
    <source>
        <dbReference type="ARBA" id="ARBA00024735"/>
    </source>
</evidence>
<comment type="function">
    <text evidence="7">This protein is a positive regulator for the phosphate regulon. Transcription of this operon is positively regulated by PhoB and PhoR when phosphate is limited.</text>
</comment>
<dbReference type="eggNOG" id="COG0745">
    <property type="taxonomic scope" value="Bacteria"/>
</dbReference>
<evidence type="ECO:0000256" key="9">
    <source>
        <dbReference type="PROSITE-ProRule" id="PRU01091"/>
    </source>
</evidence>
<dbReference type="FunFam" id="3.40.50.2300:FF:000001">
    <property type="entry name" value="DNA-binding response regulator PhoB"/>
    <property type="match status" value="1"/>
</dbReference>
<keyword evidence="5 9" id="KW-0238">DNA-binding</keyword>
<feature type="domain" description="Response regulatory" evidence="10">
    <location>
        <begin position="16"/>
        <end position="132"/>
    </location>
</feature>
<organism evidence="12 13">
    <name type="scientific">Saprospira grandis (strain Lewin)</name>
    <dbReference type="NCBI Taxonomy" id="984262"/>
    <lineage>
        <taxon>Bacteria</taxon>
        <taxon>Pseudomonadati</taxon>
        <taxon>Bacteroidota</taxon>
        <taxon>Saprospiria</taxon>
        <taxon>Saprospirales</taxon>
        <taxon>Saprospiraceae</taxon>
        <taxon>Saprospira</taxon>
    </lineage>
</organism>
<dbReference type="PANTHER" id="PTHR48111">
    <property type="entry name" value="REGULATOR OF RPOS"/>
    <property type="match status" value="1"/>
</dbReference>
<evidence type="ECO:0000313" key="12">
    <source>
        <dbReference type="EMBL" id="AFC22988.1"/>
    </source>
</evidence>
<evidence type="ECO:0000256" key="5">
    <source>
        <dbReference type="ARBA" id="ARBA00023125"/>
    </source>
</evidence>
<keyword evidence="13" id="KW-1185">Reference proteome</keyword>
<dbReference type="SMART" id="SM00448">
    <property type="entry name" value="REC"/>
    <property type="match status" value="1"/>
</dbReference>
<evidence type="ECO:0000256" key="1">
    <source>
        <dbReference type="ARBA" id="ARBA00013332"/>
    </source>
</evidence>
<gene>
    <name evidence="12" type="primary">phoB1</name>
    <name evidence="12" type="ordered locus">SGRA_0249</name>
</gene>
<dbReference type="Proteomes" id="UP000007519">
    <property type="component" value="Chromosome"/>
</dbReference>
<dbReference type="PROSITE" id="PS50110">
    <property type="entry name" value="RESPONSE_REGULATORY"/>
    <property type="match status" value="1"/>
</dbReference>
<evidence type="ECO:0000313" key="13">
    <source>
        <dbReference type="Proteomes" id="UP000007519"/>
    </source>
</evidence>
<evidence type="ECO:0000259" key="11">
    <source>
        <dbReference type="PROSITE" id="PS51755"/>
    </source>
</evidence>
<evidence type="ECO:0000256" key="2">
    <source>
        <dbReference type="ARBA" id="ARBA00022553"/>
    </source>
</evidence>
<dbReference type="GO" id="GO:0000976">
    <property type="term" value="F:transcription cis-regulatory region binding"/>
    <property type="evidence" value="ECO:0007669"/>
    <property type="project" value="TreeGrafter"/>
</dbReference>
<keyword evidence="2 8" id="KW-0597">Phosphoprotein</keyword>
<dbReference type="InterPro" id="IPR001867">
    <property type="entry name" value="OmpR/PhoB-type_DNA-bd"/>
</dbReference>
<dbReference type="InterPro" id="IPR039420">
    <property type="entry name" value="WalR-like"/>
</dbReference>
<evidence type="ECO:0000256" key="4">
    <source>
        <dbReference type="ARBA" id="ARBA00023015"/>
    </source>
</evidence>
<protein>
    <recommendedName>
        <fullName evidence="1">Phosphate regulon transcriptional regulatory protein PhoB</fullName>
    </recommendedName>
</protein>
<dbReference type="InterPro" id="IPR011006">
    <property type="entry name" value="CheY-like_superfamily"/>
</dbReference>
<accession>H6L687</accession>
<dbReference type="SMART" id="SM00862">
    <property type="entry name" value="Trans_reg_C"/>
    <property type="match status" value="1"/>
</dbReference>
<dbReference type="EMBL" id="CP002831">
    <property type="protein sequence ID" value="AFC22988.1"/>
    <property type="molecule type" value="Genomic_DNA"/>
</dbReference>
<reference evidence="12 13" key="1">
    <citation type="journal article" date="2012" name="Stand. Genomic Sci.">
        <title>Complete genome sequencing and analysis of Saprospira grandis str. Lewin, a predatory marine bacterium.</title>
        <authorList>
            <person name="Saw J.H."/>
            <person name="Yuryev A."/>
            <person name="Kanbe M."/>
            <person name="Hou S."/>
            <person name="Young A.G."/>
            <person name="Aizawa S."/>
            <person name="Alam M."/>
        </authorList>
    </citation>
    <scope>NUCLEOTIDE SEQUENCE [LARGE SCALE GENOMIC DNA]</scope>
    <source>
        <strain evidence="12 13">Lewin</strain>
    </source>
</reference>
<keyword evidence="4" id="KW-0805">Transcription regulation</keyword>
<dbReference type="CDD" id="cd00383">
    <property type="entry name" value="trans_reg_C"/>
    <property type="match status" value="1"/>
</dbReference>
<evidence type="ECO:0000256" key="8">
    <source>
        <dbReference type="PROSITE-ProRule" id="PRU00169"/>
    </source>
</evidence>
<dbReference type="InterPro" id="IPR016032">
    <property type="entry name" value="Sig_transdc_resp-reg_C-effctor"/>
</dbReference>
<dbReference type="Gene3D" id="3.40.50.2300">
    <property type="match status" value="1"/>
</dbReference>
<dbReference type="GO" id="GO:0005829">
    <property type="term" value="C:cytosol"/>
    <property type="evidence" value="ECO:0007669"/>
    <property type="project" value="TreeGrafter"/>
</dbReference>
<dbReference type="HOGENOM" id="CLU_000445_30_4_10"/>
<name>H6L687_SAPGL</name>
<dbReference type="GO" id="GO:0006355">
    <property type="term" value="P:regulation of DNA-templated transcription"/>
    <property type="evidence" value="ECO:0007669"/>
    <property type="project" value="InterPro"/>
</dbReference>
<feature type="modified residue" description="4-aspartylphosphate" evidence="8">
    <location>
        <position position="65"/>
    </location>
</feature>
<feature type="DNA-binding region" description="OmpR/PhoB-type" evidence="9">
    <location>
        <begin position="143"/>
        <end position="237"/>
    </location>
</feature>
<dbReference type="GO" id="GO:0032993">
    <property type="term" value="C:protein-DNA complex"/>
    <property type="evidence" value="ECO:0007669"/>
    <property type="project" value="TreeGrafter"/>
</dbReference>
<dbReference type="AlphaFoldDB" id="H6L687"/>
<proteinExistence type="predicted"/>
<dbReference type="SUPFAM" id="SSF46894">
    <property type="entry name" value="C-terminal effector domain of the bipartite response regulators"/>
    <property type="match status" value="1"/>
</dbReference>
<sequence length="237" mass="27373">MRKTKLPVMKDQKDYKILIADDEPDILEFVTYNLIKEGYQVSTARNGMEAVEKAKEVQPHLILLDIMMPELDGVEVCRELRSQPEFEHTIIAFLTARSEDYSQIVGFEVGGDDYITKPIRPRVLISRIAALLRRYNNSPQEEGDQIRVADLVIDKERVLVIRGEEEIALAKKEFELLCLLASKPGKVFAREEIFKNVWGNDVIVGNRTIDVHIRKIREKIGEYYIKTIKGIGYKFEF</sequence>
<dbReference type="Pfam" id="PF00486">
    <property type="entry name" value="Trans_reg_C"/>
    <property type="match status" value="1"/>
</dbReference>
<dbReference type="InterPro" id="IPR001789">
    <property type="entry name" value="Sig_transdc_resp-reg_receiver"/>
</dbReference>
<dbReference type="Pfam" id="PF00072">
    <property type="entry name" value="Response_reg"/>
    <property type="match status" value="1"/>
</dbReference>
<dbReference type="PROSITE" id="PS51755">
    <property type="entry name" value="OMPR_PHOB"/>
    <property type="match status" value="1"/>
</dbReference>
<dbReference type="STRING" id="984262.SGRA_0249"/>
<keyword evidence="3" id="KW-0902">Two-component regulatory system</keyword>
<dbReference type="InterPro" id="IPR036388">
    <property type="entry name" value="WH-like_DNA-bd_sf"/>
</dbReference>
<evidence type="ECO:0000256" key="6">
    <source>
        <dbReference type="ARBA" id="ARBA00023163"/>
    </source>
</evidence>
<dbReference type="KEGG" id="sgn:SGRA_0249"/>
<dbReference type="GO" id="GO:0000156">
    <property type="term" value="F:phosphorelay response regulator activity"/>
    <property type="evidence" value="ECO:0007669"/>
    <property type="project" value="TreeGrafter"/>
</dbReference>